<dbReference type="InterPro" id="IPR012337">
    <property type="entry name" value="RNaseH-like_sf"/>
</dbReference>
<dbReference type="InterPro" id="IPR041588">
    <property type="entry name" value="Integrase_H2C2"/>
</dbReference>
<dbReference type="SUPFAM" id="SSF53098">
    <property type="entry name" value="Ribonuclease H-like"/>
    <property type="match status" value="1"/>
</dbReference>
<dbReference type="InterPro" id="IPR001584">
    <property type="entry name" value="Integrase_cat-core"/>
</dbReference>
<organism evidence="2 3">
    <name type="scientific">Aphanomyces astaci</name>
    <name type="common">Crayfish plague agent</name>
    <dbReference type="NCBI Taxonomy" id="112090"/>
    <lineage>
        <taxon>Eukaryota</taxon>
        <taxon>Sar</taxon>
        <taxon>Stramenopiles</taxon>
        <taxon>Oomycota</taxon>
        <taxon>Saprolegniomycetes</taxon>
        <taxon>Saprolegniales</taxon>
        <taxon>Verrucalvaceae</taxon>
        <taxon>Aphanomyces</taxon>
    </lineage>
</organism>
<dbReference type="InterPro" id="IPR050951">
    <property type="entry name" value="Retrovirus_Pol_polyprotein"/>
</dbReference>
<dbReference type="InterPro" id="IPR036397">
    <property type="entry name" value="RNaseH_sf"/>
</dbReference>
<sequence length="206" mass="22604">MEGGGTPPNGVEWDDDSHFYVDPDGRIWIPDGAVDLQQRICVIAHQGASGHRRIAATTKSVSDKFVWKTLSTDVEAFVCACLHCLCIDGDMVPCPLGSTLHAEKPNELIHFDWLSMPMTKSGQKQVLVVKDDMSGFVQLSATESADAAATAQRLMMWFTTFGCVDTWVSDGGSHFKNEVIEKVRRLVGAHHHITTAYSPWANGTVE</sequence>
<dbReference type="PANTHER" id="PTHR37984:SF5">
    <property type="entry name" value="PROTEIN NYNRIN-LIKE"/>
    <property type="match status" value="1"/>
</dbReference>
<dbReference type="AlphaFoldDB" id="A0A6A5AI88"/>
<evidence type="ECO:0000313" key="2">
    <source>
        <dbReference type="EMBL" id="KAF0749922.1"/>
    </source>
</evidence>
<dbReference type="PROSITE" id="PS50994">
    <property type="entry name" value="INTEGRASE"/>
    <property type="match status" value="1"/>
</dbReference>
<dbReference type="Gene3D" id="3.30.420.10">
    <property type="entry name" value="Ribonuclease H-like superfamily/Ribonuclease H"/>
    <property type="match status" value="1"/>
</dbReference>
<dbReference type="Pfam" id="PF00665">
    <property type="entry name" value="rve"/>
    <property type="match status" value="1"/>
</dbReference>
<feature type="domain" description="Integrase catalytic" evidence="1">
    <location>
        <begin position="101"/>
        <end position="206"/>
    </location>
</feature>
<proteinExistence type="predicted"/>
<evidence type="ECO:0000313" key="3">
    <source>
        <dbReference type="Proteomes" id="UP000469452"/>
    </source>
</evidence>
<name>A0A6A5AI88_APHAT</name>
<dbReference type="PANTHER" id="PTHR37984">
    <property type="entry name" value="PROTEIN CBG26694"/>
    <property type="match status" value="1"/>
</dbReference>
<gene>
    <name evidence="2" type="ORF">AaE_006887</name>
</gene>
<accession>A0A6A5AI88</accession>
<evidence type="ECO:0000259" key="1">
    <source>
        <dbReference type="PROSITE" id="PS50994"/>
    </source>
</evidence>
<dbReference type="GO" id="GO:0003676">
    <property type="term" value="F:nucleic acid binding"/>
    <property type="evidence" value="ECO:0007669"/>
    <property type="project" value="InterPro"/>
</dbReference>
<dbReference type="EMBL" id="VJMI01012548">
    <property type="protein sequence ID" value="KAF0749922.1"/>
    <property type="molecule type" value="Genomic_DNA"/>
</dbReference>
<dbReference type="Gene3D" id="1.10.340.70">
    <property type="match status" value="1"/>
</dbReference>
<dbReference type="VEuPathDB" id="FungiDB:H257_16373"/>
<feature type="non-terminal residue" evidence="2">
    <location>
        <position position="206"/>
    </location>
</feature>
<comment type="caution">
    <text evidence="2">The sequence shown here is derived from an EMBL/GenBank/DDBJ whole genome shotgun (WGS) entry which is preliminary data.</text>
</comment>
<dbReference type="GO" id="GO:0015074">
    <property type="term" value="P:DNA integration"/>
    <property type="evidence" value="ECO:0007669"/>
    <property type="project" value="InterPro"/>
</dbReference>
<dbReference type="Pfam" id="PF17921">
    <property type="entry name" value="Integrase_H2C2"/>
    <property type="match status" value="1"/>
</dbReference>
<dbReference type="Proteomes" id="UP000469452">
    <property type="component" value="Unassembled WGS sequence"/>
</dbReference>
<protein>
    <recommendedName>
        <fullName evidence="1">Integrase catalytic domain-containing protein</fullName>
    </recommendedName>
</protein>
<reference evidence="2 3" key="1">
    <citation type="submission" date="2019-06" db="EMBL/GenBank/DDBJ databases">
        <title>Genomics analysis of Aphanomyces spp. identifies a new class of oomycete effector associated with host adaptation.</title>
        <authorList>
            <person name="Gaulin E."/>
        </authorList>
    </citation>
    <scope>NUCLEOTIDE SEQUENCE [LARGE SCALE GENOMIC DNA]</scope>
    <source>
        <strain evidence="2 3">E</strain>
    </source>
</reference>